<dbReference type="Pfam" id="PF13472">
    <property type="entry name" value="Lipase_GDSL_2"/>
    <property type="match status" value="1"/>
</dbReference>
<dbReference type="SUPFAM" id="SSF52266">
    <property type="entry name" value="SGNH hydrolase"/>
    <property type="match status" value="1"/>
</dbReference>
<dbReference type="EMBL" id="JAFLVX010000016">
    <property type="protein sequence ID" value="MBO0476675.1"/>
    <property type="molecule type" value="Genomic_DNA"/>
</dbReference>
<dbReference type="PANTHER" id="PTHR30383">
    <property type="entry name" value="THIOESTERASE 1/PROTEASE 1/LYSOPHOSPHOLIPASE L1"/>
    <property type="match status" value="1"/>
</dbReference>
<sequence length="187" mass="21253">MVKIILFGDSITAGYEEGLTDFRLNEKIEAVFDEIEVINAGIPGNTTKEAIERVERHVLRYEPDLVTVFFGANDVSLIRGVSLEAYKKNMLALIERIGSDKMILIGTPYASQIFYATERPLERLKEFSDCVREISLEQGISYIDLLEAMLADQPESYLQRDGLHFSEAGYELLARLINEEIRKKKEG</sequence>
<reference evidence="2 3" key="1">
    <citation type="submission" date="2021-03" db="EMBL/GenBank/DDBJ databases">
        <title>Enterococcal diversity collection.</title>
        <authorList>
            <person name="Gilmore M.S."/>
            <person name="Schwartzman J."/>
            <person name="Van Tyne D."/>
            <person name="Martin M."/>
            <person name="Earl A.M."/>
            <person name="Manson A.L."/>
            <person name="Straub T."/>
            <person name="Salamzade R."/>
            <person name="Saavedra J."/>
            <person name="Lebreton F."/>
            <person name="Prichula J."/>
            <person name="Schaufler K."/>
            <person name="Gaca A."/>
            <person name="Sgardioli B."/>
            <person name="Wagenaar J."/>
            <person name="Strong T."/>
        </authorList>
    </citation>
    <scope>NUCLEOTIDE SEQUENCE [LARGE SCALE GENOMIC DNA]</scope>
    <source>
        <strain evidence="2 3">DIV0080</strain>
    </source>
</reference>
<accession>A0ABS3HTL0</accession>
<name>A0ABS3HTL0_9ENTE</name>
<keyword evidence="3" id="KW-1185">Reference proteome</keyword>
<dbReference type="InterPro" id="IPR013830">
    <property type="entry name" value="SGNH_hydro"/>
</dbReference>
<dbReference type="Proteomes" id="UP000664857">
    <property type="component" value="Unassembled WGS sequence"/>
</dbReference>
<evidence type="ECO:0000313" key="2">
    <source>
        <dbReference type="EMBL" id="MBO0476675.1"/>
    </source>
</evidence>
<dbReference type="PANTHER" id="PTHR30383:SF5">
    <property type="entry name" value="SGNH HYDROLASE-TYPE ESTERASE DOMAIN-CONTAINING PROTEIN"/>
    <property type="match status" value="1"/>
</dbReference>
<protein>
    <submittedName>
        <fullName evidence="2">Lipase</fullName>
    </submittedName>
</protein>
<comment type="caution">
    <text evidence="2">The sequence shown here is derived from an EMBL/GenBank/DDBJ whole genome shotgun (WGS) entry which is preliminary data.</text>
</comment>
<gene>
    <name evidence="2" type="ORF">DOK76_06300</name>
</gene>
<evidence type="ECO:0000313" key="3">
    <source>
        <dbReference type="Proteomes" id="UP000664857"/>
    </source>
</evidence>
<dbReference type="InterPro" id="IPR051532">
    <property type="entry name" value="Ester_Hydrolysis_Enzymes"/>
</dbReference>
<dbReference type="RefSeq" id="WP_206965898.1">
    <property type="nucleotide sequence ID" value="NZ_JAFLVX010000016.1"/>
</dbReference>
<evidence type="ECO:0000259" key="1">
    <source>
        <dbReference type="Pfam" id="PF13472"/>
    </source>
</evidence>
<dbReference type="Gene3D" id="3.40.50.1110">
    <property type="entry name" value="SGNH hydrolase"/>
    <property type="match status" value="1"/>
</dbReference>
<dbReference type="InterPro" id="IPR036514">
    <property type="entry name" value="SGNH_hydro_sf"/>
</dbReference>
<proteinExistence type="predicted"/>
<feature type="domain" description="SGNH hydrolase-type esterase" evidence="1">
    <location>
        <begin position="6"/>
        <end position="172"/>
    </location>
</feature>
<organism evidence="2 3">
    <name type="scientific">Candidatus Vagococcus giribetii</name>
    <dbReference type="NCBI Taxonomy" id="2230876"/>
    <lineage>
        <taxon>Bacteria</taxon>
        <taxon>Bacillati</taxon>
        <taxon>Bacillota</taxon>
        <taxon>Bacilli</taxon>
        <taxon>Lactobacillales</taxon>
        <taxon>Enterococcaceae</taxon>
        <taxon>Vagococcus</taxon>
    </lineage>
</organism>